<name>A0A9Y1BLN2_9ARCH</name>
<feature type="transmembrane region" description="Helical" evidence="5">
    <location>
        <begin position="42"/>
        <end position="59"/>
    </location>
</feature>
<feature type="transmembrane region" description="Helical" evidence="5">
    <location>
        <begin position="91"/>
        <end position="110"/>
    </location>
</feature>
<evidence type="ECO:0000256" key="4">
    <source>
        <dbReference type="ARBA" id="ARBA00023136"/>
    </source>
</evidence>
<keyword evidence="3 5" id="KW-1133">Transmembrane helix</keyword>
<proteinExistence type="predicted"/>
<reference evidence="6" key="1">
    <citation type="journal article" date="2022" name="Nat. Microbiol.">
        <title>Unique mobile elements and scalable gene flow at the prokaryote-eukaryote boundary revealed by circularized Asgard archaea genomes.</title>
        <authorList>
            <person name="Wu F."/>
            <person name="Speth D.R."/>
            <person name="Philosof A."/>
            <person name="Cremiere A."/>
            <person name="Narayanan A."/>
            <person name="Barco R.A."/>
            <person name="Connon S.A."/>
            <person name="Amend J.P."/>
            <person name="Antoshechkin I.A."/>
            <person name="Orphan V.J."/>
        </authorList>
    </citation>
    <scope>NUCLEOTIDE SEQUENCE</scope>
    <source>
        <strain evidence="6">PM71</strain>
    </source>
</reference>
<dbReference type="InterPro" id="IPR003339">
    <property type="entry name" value="ABC/ECF_trnsptr_transmembrane"/>
</dbReference>
<gene>
    <name evidence="6" type="ORF">K9W45_01425</name>
</gene>
<dbReference type="Pfam" id="PF02361">
    <property type="entry name" value="CbiQ"/>
    <property type="match status" value="1"/>
</dbReference>
<accession>A0A9Y1BLN2</accession>
<protein>
    <submittedName>
        <fullName evidence="6">Energy-coupling factor transporter transmembrane protein EcfT</fullName>
    </submittedName>
</protein>
<dbReference type="GO" id="GO:0005886">
    <property type="term" value="C:plasma membrane"/>
    <property type="evidence" value="ECO:0007669"/>
    <property type="project" value="UniProtKB-ARBA"/>
</dbReference>
<dbReference type="EMBL" id="CP084166">
    <property type="protein sequence ID" value="UJG41136.1"/>
    <property type="molecule type" value="Genomic_DNA"/>
</dbReference>
<sequence length="239" mass="27493">MSYLLNRIYSGIIFQSEGIIFNPILSIIILIIQFSFVFSSNIAVQVIMLAIIVFENIIFGNSIGAFNIIIAIFPLLILLGGMTYIFSGLYFSILTITRILNGGLSFVFFFSKTNPSELTRALENLHFPSKIALLPSLVLTLSPRIIKDAEETFETIRLRETKGTIFKWLPKILAIFIASVLYRSEFLAQALYFKGFGLSKRSHYKKVEFRKENWFRIIIWFSISFVLIYIWIANLFLPN</sequence>
<organism evidence="6">
    <name type="scientific">Candidatus Heimdallarchaeum aukensis</name>
    <dbReference type="NCBI Taxonomy" id="2876573"/>
    <lineage>
        <taxon>Archaea</taxon>
        <taxon>Promethearchaeati</taxon>
        <taxon>Candidatus Heimdallarchaeota</taxon>
        <taxon>Candidatus Heimdallarchaeia (ex Rinke et al. 2021) (nom. nud.)</taxon>
        <taxon>Candidatus Heimdallarchaeales</taxon>
        <taxon>Candidatus Heimdallarchaeaceae</taxon>
        <taxon>Candidatus Heimdallarchaeum</taxon>
    </lineage>
</organism>
<evidence type="ECO:0000256" key="3">
    <source>
        <dbReference type="ARBA" id="ARBA00022989"/>
    </source>
</evidence>
<dbReference type="Proteomes" id="UP001201020">
    <property type="component" value="Chromosome"/>
</dbReference>
<dbReference type="AlphaFoldDB" id="A0A9Y1BLN2"/>
<evidence type="ECO:0000256" key="5">
    <source>
        <dbReference type="SAM" id="Phobius"/>
    </source>
</evidence>
<feature type="transmembrane region" description="Helical" evidence="5">
    <location>
        <begin position="12"/>
        <end position="36"/>
    </location>
</feature>
<dbReference type="CDD" id="cd16914">
    <property type="entry name" value="EcfT"/>
    <property type="match status" value="1"/>
</dbReference>
<evidence type="ECO:0000313" key="6">
    <source>
        <dbReference type="EMBL" id="UJG41136.1"/>
    </source>
</evidence>
<evidence type="ECO:0000256" key="2">
    <source>
        <dbReference type="ARBA" id="ARBA00022692"/>
    </source>
</evidence>
<keyword evidence="2 5" id="KW-0812">Transmembrane</keyword>
<comment type="subcellular location">
    <subcellularLocation>
        <location evidence="1">Membrane</location>
        <topology evidence="1">Multi-pass membrane protein</topology>
    </subcellularLocation>
</comment>
<feature type="transmembrane region" description="Helical" evidence="5">
    <location>
        <begin position="214"/>
        <end position="237"/>
    </location>
</feature>
<feature type="transmembrane region" description="Helical" evidence="5">
    <location>
        <begin position="66"/>
        <end position="85"/>
    </location>
</feature>
<keyword evidence="4 5" id="KW-0472">Membrane</keyword>
<evidence type="ECO:0000256" key="1">
    <source>
        <dbReference type="ARBA" id="ARBA00004141"/>
    </source>
</evidence>